<dbReference type="Pfam" id="PF06877">
    <property type="entry name" value="RraB"/>
    <property type="match status" value="1"/>
</dbReference>
<sequence length="123" mass="13652">MTNLEERQEWVDFTQECIAALLDDGSDPKGTYVIEHHMAAQNFDMLEKAAVDAFKAGFEVGDAEEMPLDDGGIVFCFDAVIDRPLSEDKLVADVDTLIAICDKHKVHYDGWGTQFIEPTPGSE</sequence>
<protein>
    <recommendedName>
        <fullName evidence="2">Regulator of ribonuclease activity B</fullName>
    </recommendedName>
</protein>
<dbReference type="PIRSF" id="PIRSF018193">
    <property type="entry name" value="UCP018193"/>
    <property type="match status" value="1"/>
</dbReference>
<comment type="subunit">
    <text evidence="2">Interacts with the C-terminal region of Rne.</text>
</comment>
<comment type="function">
    <text evidence="2">Globally modulates RNA abundance by binding to RNase E (Rne) and regulating its endonucleolytic activity. Can modulate Rne action in a substrate-dependent manner by altering the composition of the degradosome.</text>
</comment>
<dbReference type="HAMAP" id="MF_01888">
    <property type="entry name" value="RraB"/>
    <property type="match status" value="1"/>
</dbReference>
<feature type="domain" description="Regulator of ribonuclease activity B" evidence="3">
    <location>
        <begin position="12"/>
        <end position="113"/>
    </location>
</feature>
<dbReference type="Proteomes" id="UP001165413">
    <property type="component" value="Unassembled WGS sequence"/>
</dbReference>
<dbReference type="InterPro" id="IPR009671">
    <property type="entry name" value="RraB_dom"/>
</dbReference>
<dbReference type="GO" id="GO:0005737">
    <property type="term" value="C:cytoplasm"/>
    <property type="evidence" value="ECO:0007669"/>
    <property type="project" value="UniProtKB-SubCell"/>
</dbReference>
<gene>
    <name evidence="2 4" type="primary">rraB</name>
    <name evidence="4" type="ORF">NLF92_10570</name>
</gene>
<organism evidence="4 5">
    <name type="scientific">Opacimonas viscosa</name>
    <dbReference type="NCBI Taxonomy" id="2961944"/>
    <lineage>
        <taxon>Bacteria</taxon>
        <taxon>Pseudomonadati</taxon>
        <taxon>Pseudomonadota</taxon>
        <taxon>Gammaproteobacteria</taxon>
        <taxon>Alteromonadales</taxon>
        <taxon>Alteromonadaceae</taxon>
        <taxon>Opacimonas</taxon>
    </lineage>
</organism>
<dbReference type="InterPro" id="IPR016716">
    <property type="entry name" value="RraB"/>
</dbReference>
<evidence type="ECO:0000313" key="4">
    <source>
        <dbReference type="EMBL" id="MCP3429389.1"/>
    </source>
</evidence>
<dbReference type="AlphaFoldDB" id="A0AA41X6C2"/>
<comment type="caution">
    <text evidence="4">The sequence shown here is derived from an EMBL/GenBank/DDBJ whole genome shotgun (WGS) entry which is preliminary data.</text>
</comment>
<evidence type="ECO:0000256" key="2">
    <source>
        <dbReference type="HAMAP-Rule" id="MF_01888"/>
    </source>
</evidence>
<dbReference type="NCBIfam" id="NF008393">
    <property type="entry name" value="PRK11191.1"/>
    <property type="match status" value="1"/>
</dbReference>
<dbReference type="SUPFAM" id="SSF89946">
    <property type="entry name" value="Hypothetical protein VC0424"/>
    <property type="match status" value="1"/>
</dbReference>
<dbReference type="InterPro" id="IPR036701">
    <property type="entry name" value="RraB-like_sf"/>
</dbReference>
<dbReference type="Gene3D" id="3.30.70.970">
    <property type="entry name" value="RraB-like"/>
    <property type="match status" value="1"/>
</dbReference>
<keyword evidence="5" id="KW-1185">Reference proteome</keyword>
<keyword evidence="1 2" id="KW-0963">Cytoplasm</keyword>
<dbReference type="RefSeq" id="WP_254101662.1">
    <property type="nucleotide sequence ID" value="NZ_JANATA010000020.1"/>
</dbReference>
<comment type="similarity">
    <text evidence="2">Belongs to the RraB family.</text>
</comment>
<reference evidence="4" key="1">
    <citation type="submission" date="2022-07" db="EMBL/GenBank/DDBJ databases">
        <title>Characterization of the Novel Bacterium Alteromonas immobilis LMIT006 and Alteromonas gregis LMIT007.</title>
        <authorList>
            <person name="Lin X."/>
        </authorList>
    </citation>
    <scope>NUCLEOTIDE SEQUENCE</scope>
    <source>
        <strain evidence="4">LMIT007</strain>
    </source>
</reference>
<proteinExistence type="inferred from homology"/>
<dbReference type="EMBL" id="JANATA010000020">
    <property type="protein sequence ID" value="MCP3429389.1"/>
    <property type="molecule type" value="Genomic_DNA"/>
</dbReference>
<evidence type="ECO:0000259" key="3">
    <source>
        <dbReference type="Pfam" id="PF06877"/>
    </source>
</evidence>
<dbReference type="GO" id="GO:0060698">
    <property type="term" value="F:endoribonuclease inhibitor activity"/>
    <property type="evidence" value="ECO:0007669"/>
    <property type="project" value="UniProtKB-UniRule"/>
</dbReference>
<dbReference type="GO" id="GO:0019899">
    <property type="term" value="F:enzyme binding"/>
    <property type="evidence" value="ECO:0007669"/>
    <property type="project" value="UniProtKB-UniRule"/>
</dbReference>
<accession>A0AA41X6C2</accession>
<evidence type="ECO:0000313" key="5">
    <source>
        <dbReference type="Proteomes" id="UP001165413"/>
    </source>
</evidence>
<name>A0AA41X6C2_9ALTE</name>
<evidence type="ECO:0000256" key="1">
    <source>
        <dbReference type="ARBA" id="ARBA00022490"/>
    </source>
</evidence>
<comment type="subcellular location">
    <subcellularLocation>
        <location evidence="2">Cytoplasm</location>
    </subcellularLocation>
</comment>